<reference evidence="9 10" key="1">
    <citation type="submission" date="2020-07" db="EMBL/GenBank/DDBJ databases">
        <title>Sequencing the genomes of 1000 actinobacteria strains.</title>
        <authorList>
            <person name="Klenk H.-P."/>
        </authorList>
    </citation>
    <scope>NUCLEOTIDE SEQUENCE [LARGE SCALE GENOMIC DNA]</scope>
    <source>
        <strain evidence="9 10">DSM 22083</strain>
    </source>
</reference>
<organism evidence="9 10">
    <name type="scientific">Microlunatus parietis</name>
    <dbReference type="NCBI Taxonomy" id="682979"/>
    <lineage>
        <taxon>Bacteria</taxon>
        <taxon>Bacillati</taxon>
        <taxon>Actinomycetota</taxon>
        <taxon>Actinomycetes</taxon>
        <taxon>Propionibacteriales</taxon>
        <taxon>Propionibacteriaceae</taxon>
        <taxon>Microlunatus</taxon>
    </lineage>
</organism>
<dbReference type="AlphaFoldDB" id="A0A7Y9I8H0"/>
<keyword evidence="6" id="KW-0804">Transcription</keyword>
<sequence>MQVQFDQLATFLAVLEEGTFDAAARRLQVTPSAVSQRVKALEVGTGRVLLLRSKPVRPTESGEVLARLARQTALLTEEAVAELGGPADPGHAQSAEIPIVINADSLATWALPPLARLADEHGLRFDIHREDEQHSVELLRAGAVMAAVTAVAEPVQGCSVRRLGRLRYLLVASPSFAERWLPGGLTVDNLTRAPVLAFDHRDDLQLRYLRRRTRRRLRPPQHFVPSSAEFARAVTLSMGWGLLPEPDVRPLLADGSVVQPEPKAYVDVALFWQRWRLPSPALDLVSEAIVQAASVALR</sequence>
<evidence type="ECO:0000256" key="5">
    <source>
        <dbReference type="ARBA" id="ARBA00023159"/>
    </source>
</evidence>
<keyword evidence="2" id="KW-0678">Repressor</keyword>
<dbReference type="InterPro" id="IPR036390">
    <property type="entry name" value="WH_DNA-bd_sf"/>
</dbReference>
<dbReference type="Pfam" id="PF03466">
    <property type="entry name" value="LysR_substrate"/>
    <property type="match status" value="1"/>
</dbReference>
<dbReference type="RefSeq" id="WP_179752465.1">
    <property type="nucleotide sequence ID" value="NZ_JACCBU010000001.1"/>
</dbReference>
<proteinExistence type="inferred from homology"/>
<dbReference type="PANTHER" id="PTHR30579:SF2">
    <property type="entry name" value="HTH-TYPE TRANSCRIPTIONAL REGULATOR ARGP"/>
    <property type="match status" value="1"/>
</dbReference>
<evidence type="ECO:0000256" key="1">
    <source>
        <dbReference type="ARBA" id="ARBA00009437"/>
    </source>
</evidence>
<dbReference type="FunFam" id="1.10.10.10:FF:000456">
    <property type="entry name" value="LysR family transcriptional regulator ArgP"/>
    <property type="match status" value="1"/>
</dbReference>
<keyword evidence="3" id="KW-0805">Transcription regulation</keyword>
<dbReference type="Gene3D" id="3.40.190.290">
    <property type="match status" value="1"/>
</dbReference>
<dbReference type="PROSITE" id="PS50931">
    <property type="entry name" value="HTH_LYSR"/>
    <property type="match status" value="1"/>
</dbReference>
<evidence type="ECO:0000256" key="2">
    <source>
        <dbReference type="ARBA" id="ARBA00022491"/>
    </source>
</evidence>
<dbReference type="EMBL" id="JACCBU010000001">
    <property type="protein sequence ID" value="NYE71963.1"/>
    <property type="molecule type" value="Genomic_DNA"/>
</dbReference>
<keyword evidence="5" id="KW-0010">Activator</keyword>
<dbReference type="Proteomes" id="UP000569914">
    <property type="component" value="Unassembled WGS sequence"/>
</dbReference>
<dbReference type="Gene3D" id="1.10.10.10">
    <property type="entry name" value="Winged helix-like DNA-binding domain superfamily/Winged helix DNA-binding domain"/>
    <property type="match status" value="1"/>
</dbReference>
<keyword evidence="10" id="KW-1185">Reference proteome</keyword>
<dbReference type="SUPFAM" id="SSF53850">
    <property type="entry name" value="Periplasmic binding protein-like II"/>
    <property type="match status" value="1"/>
</dbReference>
<gene>
    <name evidence="9" type="ORF">BKA15_003292</name>
</gene>
<dbReference type="GO" id="GO:0003700">
    <property type="term" value="F:DNA-binding transcription factor activity"/>
    <property type="evidence" value="ECO:0007669"/>
    <property type="project" value="InterPro"/>
</dbReference>
<evidence type="ECO:0000256" key="6">
    <source>
        <dbReference type="ARBA" id="ARBA00023163"/>
    </source>
</evidence>
<comment type="caution">
    <text evidence="9">The sequence shown here is derived from an EMBL/GenBank/DDBJ whole genome shotgun (WGS) entry which is preliminary data.</text>
</comment>
<feature type="domain" description="HTH lysR-type" evidence="8">
    <location>
        <begin position="3"/>
        <end position="59"/>
    </location>
</feature>
<name>A0A7Y9I8H0_9ACTN</name>
<protein>
    <recommendedName>
        <fullName evidence="7">HTH-type transcriptional regulator LysG</fullName>
    </recommendedName>
</protein>
<evidence type="ECO:0000256" key="7">
    <source>
        <dbReference type="ARBA" id="ARBA00074218"/>
    </source>
</evidence>
<dbReference type="InterPro" id="IPR000847">
    <property type="entry name" value="LysR_HTH_N"/>
</dbReference>
<dbReference type="NCBIfam" id="TIGR03298">
    <property type="entry name" value="argP"/>
    <property type="match status" value="1"/>
</dbReference>
<evidence type="ECO:0000259" key="8">
    <source>
        <dbReference type="PROSITE" id="PS50931"/>
    </source>
</evidence>
<evidence type="ECO:0000256" key="4">
    <source>
        <dbReference type="ARBA" id="ARBA00023125"/>
    </source>
</evidence>
<dbReference type="Pfam" id="PF00126">
    <property type="entry name" value="HTH_1"/>
    <property type="match status" value="1"/>
</dbReference>
<comment type="similarity">
    <text evidence="1">Belongs to the LysR transcriptional regulatory family.</text>
</comment>
<dbReference type="InterPro" id="IPR017685">
    <property type="entry name" value="ArgP"/>
</dbReference>
<dbReference type="GO" id="GO:0003677">
    <property type="term" value="F:DNA binding"/>
    <property type="evidence" value="ECO:0007669"/>
    <property type="project" value="UniProtKB-KW"/>
</dbReference>
<evidence type="ECO:0000313" key="9">
    <source>
        <dbReference type="EMBL" id="NYE71963.1"/>
    </source>
</evidence>
<dbReference type="InterPro" id="IPR050176">
    <property type="entry name" value="LTTR"/>
</dbReference>
<dbReference type="NCBIfam" id="NF002964">
    <property type="entry name" value="PRK03635.1"/>
    <property type="match status" value="1"/>
</dbReference>
<evidence type="ECO:0000256" key="3">
    <source>
        <dbReference type="ARBA" id="ARBA00023015"/>
    </source>
</evidence>
<evidence type="ECO:0000313" key="10">
    <source>
        <dbReference type="Proteomes" id="UP000569914"/>
    </source>
</evidence>
<keyword evidence="4" id="KW-0238">DNA-binding</keyword>
<accession>A0A7Y9I8H0</accession>
<dbReference type="PANTHER" id="PTHR30579">
    <property type="entry name" value="TRANSCRIPTIONAL REGULATOR"/>
    <property type="match status" value="1"/>
</dbReference>
<dbReference type="InterPro" id="IPR005119">
    <property type="entry name" value="LysR_subst-bd"/>
</dbReference>
<dbReference type="SUPFAM" id="SSF46785">
    <property type="entry name" value="Winged helix' DNA-binding domain"/>
    <property type="match status" value="1"/>
</dbReference>
<dbReference type="InterPro" id="IPR036388">
    <property type="entry name" value="WH-like_DNA-bd_sf"/>
</dbReference>